<dbReference type="InterPro" id="IPR036047">
    <property type="entry name" value="F-box-like_dom_sf"/>
</dbReference>
<dbReference type="InterPro" id="IPR001810">
    <property type="entry name" value="F-box_dom"/>
</dbReference>
<reference evidence="3" key="1">
    <citation type="submission" date="2015-06" db="EMBL/GenBank/DDBJ databases">
        <title>Expansion of signal transduction pathways in fungi by whole-genome duplication.</title>
        <authorList>
            <consortium name="DOE Joint Genome Institute"/>
            <person name="Corrochano L.M."/>
            <person name="Kuo A."/>
            <person name="Marcet-Houben M."/>
            <person name="Polaino S."/>
            <person name="Salamov A."/>
            <person name="Villalobos J.M."/>
            <person name="Alvarez M.I."/>
            <person name="Avalos J."/>
            <person name="Benito E.P."/>
            <person name="Benoit I."/>
            <person name="Burger G."/>
            <person name="Camino L.P."/>
            <person name="Canovas D."/>
            <person name="Cerda-Olmedo E."/>
            <person name="Cheng J.-F."/>
            <person name="Dominguez A."/>
            <person name="Elias M."/>
            <person name="Eslava A.P."/>
            <person name="Glaser F."/>
            <person name="Grimwood J."/>
            <person name="Gutierrez G."/>
            <person name="Heitman J."/>
            <person name="Henrissat B."/>
            <person name="Iturriaga E.A."/>
            <person name="Lang B.F."/>
            <person name="Lavin J.L."/>
            <person name="Lee S."/>
            <person name="Li W."/>
            <person name="Lindquist E."/>
            <person name="Lopez-Garcia S."/>
            <person name="Luque E.M."/>
            <person name="Marcos A.T."/>
            <person name="Martin J."/>
            <person name="McCluskey K."/>
            <person name="Medina H.R."/>
            <person name="Miralles-Duran A."/>
            <person name="Miyazaki A."/>
            <person name="Munoz-Torres E."/>
            <person name="Oguiza J.A."/>
            <person name="Ohm R."/>
            <person name="Olmedo M."/>
            <person name="Orejas M."/>
            <person name="Ortiz-Castellanos L."/>
            <person name="Pisabarro A.G."/>
            <person name="Rodriguez-Romero J."/>
            <person name="Ruiz-Herrera J."/>
            <person name="Ruiz-Vazquez R."/>
            <person name="Sanz C."/>
            <person name="Schackwitz W."/>
            <person name="Schmutz J."/>
            <person name="Shahriari M."/>
            <person name="Shelest E."/>
            <person name="Silva-Franco F."/>
            <person name="Soanes D."/>
            <person name="Syed K."/>
            <person name="Tagua V.G."/>
            <person name="Talbot N.J."/>
            <person name="Thon M."/>
            <person name="De vries R.P."/>
            <person name="Wiebenga A."/>
            <person name="Yadav J.S."/>
            <person name="Braun E.L."/>
            <person name="Baker S."/>
            <person name="Garre V."/>
            <person name="Horwitz B."/>
            <person name="Torres-Martinez S."/>
            <person name="Idnurm A."/>
            <person name="Herrera-Estrella A."/>
            <person name="Gabaldon T."/>
            <person name="Grigoriev I.V."/>
        </authorList>
    </citation>
    <scope>NUCLEOTIDE SEQUENCE [LARGE SCALE GENOMIC DNA]</scope>
    <source>
        <strain evidence="3">NRRL 1555(-)</strain>
    </source>
</reference>
<gene>
    <name evidence="2" type="ORF">PHYBLDRAFT_75845</name>
</gene>
<evidence type="ECO:0000313" key="3">
    <source>
        <dbReference type="Proteomes" id="UP000077315"/>
    </source>
</evidence>
<dbReference type="VEuPathDB" id="FungiDB:PHYBLDRAFT_75845"/>
<accession>A0A167NF53</accession>
<dbReference type="GeneID" id="29004006"/>
<feature type="domain" description="F-box" evidence="1">
    <location>
        <begin position="4"/>
        <end position="35"/>
    </location>
</feature>
<dbReference type="AlphaFoldDB" id="A0A167NF53"/>
<dbReference type="InParanoid" id="A0A167NF53"/>
<dbReference type="PROSITE" id="PS50181">
    <property type="entry name" value="FBOX"/>
    <property type="match status" value="1"/>
</dbReference>
<evidence type="ECO:0000313" key="2">
    <source>
        <dbReference type="EMBL" id="OAD75758.1"/>
    </source>
</evidence>
<dbReference type="OrthoDB" id="2153609at2759"/>
<dbReference type="RefSeq" id="XP_018293798.1">
    <property type="nucleotide sequence ID" value="XM_018443100.1"/>
</dbReference>
<keyword evidence="3" id="KW-1185">Reference proteome</keyword>
<sequence>MSAQFNFNRLPHEIISIVMNHLPLKDLVRIERTSKLIQDFCLEEIEHRMSSGSAAQEWGLMIHLGQTIASPSQFDPKTKTIAYSVPMDPVNINTMFDHRRQIHCSLLRRIPSTPNYNLSEPFVITIQKGMAEGHTEQLDIQGKLCQVQASITRLVTPSQEGQDDKNKKLILAPAPLTYALQVTQMRLPLSTLATVC</sequence>
<dbReference type="Proteomes" id="UP000077315">
    <property type="component" value="Unassembled WGS sequence"/>
</dbReference>
<dbReference type="SMART" id="SM00256">
    <property type="entry name" value="FBOX"/>
    <property type="match status" value="1"/>
</dbReference>
<name>A0A167NF53_PHYB8</name>
<organism evidence="2 3">
    <name type="scientific">Phycomyces blakesleeanus (strain ATCC 8743b / DSM 1359 / FGSC 10004 / NBRC 33097 / NRRL 1555)</name>
    <dbReference type="NCBI Taxonomy" id="763407"/>
    <lineage>
        <taxon>Eukaryota</taxon>
        <taxon>Fungi</taxon>
        <taxon>Fungi incertae sedis</taxon>
        <taxon>Mucoromycota</taxon>
        <taxon>Mucoromycotina</taxon>
        <taxon>Mucoromycetes</taxon>
        <taxon>Mucorales</taxon>
        <taxon>Phycomycetaceae</taxon>
        <taxon>Phycomyces</taxon>
    </lineage>
</organism>
<dbReference type="SUPFAM" id="SSF81383">
    <property type="entry name" value="F-box domain"/>
    <property type="match status" value="1"/>
</dbReference>
<dbReference type="Pfam" id="PF00646">
    <property type="entry name" value="F-box"/>
    <property type="match status" value="1"/>
</dbReference>
<dbReference type="EMBL" id="KV440976">
    <property type="protein sequence ID" value="OAD75758.1"/>
    <property type="molecule type" value="Genomic_DNA"/>
</dbReference>
<evidence type="ECO:0000259" key="1">
    <source>
        <dbReference type="PROSITE" id="PS50181"/>
    </source>
</evidence>
<proteinExistence type="predicted"/>
<protein>
    <recommendedName>
        <fullName evidence="1">F-box domain-containing protein</fullName>
    </recommendedName>
</protein>